<keyword evidence="3" id="KW-1185">Reference proteome</keyword>
<evidence type="ECO:0000313" key="4">
    <source>
        <dbReference type="Proteomes" id="UP000199579"/>
    </source>
</evidence>
<accession>A0A1I4FSX0</accession>
<dbReference type="Proteomes" id="UP000198861">
    <property type="component" value="Unassembled WGS sequence"/>
</dbReference>
<proteinExistence type="predicted"/>
<protein>
    <submittedName>
        <fullName evidence="2">Type I restriction enzyme, R subunit</fullName>
    </submittedName>
</protein>
<dbReference type="EMBL" id="FOKJ01000076">
    <property type="protein sequence ID" value="SFB53952.1"/>
    <property type="molecule type" value="Genomic_DNA"/>
</dbReference>
<evidence type="ECO:0000313" key="2">
    <source>
        <dbReference type="EMBL" id="SFL20653.1"/>
    </source>
</evidence>
<evidence type="ECO:0000313" key="3">
    <source>
        <dbReference type="Proteomes" id="UP000198861"/>
    </source>
</evidence>
<dbReference type="EMBL" id="FOSX01000073">
    <property type="protein sequence ID" value="SFL20653.1"/>
    <property type="molecule type" value="Genomic_DNA"/>
</dbReference>
<gene>
    <name evidence="1" type="ORF">SAMN04244571_03635</name>
    <name evidence="2" type="ORF">SAMN04244574_03524</name>
</gene>
<evidence type="ECO:0000313" key="1">
    <source>
        <dbReference type="EMBL" id="SFB53952.1"/>
    </source>
</evidence>
<reference evidence="2 4" key="1">
    <citation type="submission" date="2016-10" db="EMBL/GenBank/DDBJ databases">
        <authorList>
            <person name="de Groot N.N."/>
        </authorList>
    </citation>
    <scope>NUCLEOTIDE SEQUENCE [LARGE SCALE GENOMIC DNA]</scope>
    <source>
        <strain evidence="2 4">DSM 381</strain>
    </source>
</reference>
<sequence length="88" mass="10178">MHFLTGIAQRIRRQEDVMAQVNSQPADQVMHGLLPRRVLDTVLDAMTDHEKLSLEVLDNEVKSRVFAWVIYKMLTTVGEQAVRCLDWL</sequence>
<name>A0A1I4FSX0_9GAMM</name>
<reference evidence="1 3" key="2">
    <citation type="submission" date="2016-10" db="EMBL/GenBank/DDBJ databases">
        <authorList>
            <person name="Varghese N."/>
            <person name="Submissions S."/>
        </authorList>
    </citation>
    <scope>NUCLEOTIDE SEQUENCE [LARGE SCALE GENOMIC DNA]</scope>
    <source>
        <strain evidence="1 3">DSM 282</strain>
    </source>
</reference>
<organism evidence="2 4">
    <name type="scientific">Azotobacter beijerinckii</name>
    <dbReference type="NCBI Taxonomy" id="170623"/>
    <lineage>
        <taxon>Bacteria</taxon>
        <taxon>Pseudomonadati</taxon>
        <taxon>Pseudomonadota</taxon>
        <taxon>Gammaproteobacteria</taxon>
        <taxon>Pseudomonadales</taxon>
        <taxon>Pseudomonadaceae</taxon>
        <taxon>Azotobacter</taxon>
    </lineage>
</organism>
<dbReference type="AlphaFoldDB" id="A0A1I4FSX0"/>
<dbReference type="Proteomes" id="UP000199579">
    <property type="component" value="Unassembled WGS sequence"/>
</dbReference>